<feature type="domain" description="FIST" evidence="1">
    <location>
        <begin position="34"/>
        <end position="233"/>
    </location>
</feature>
<dbReference type="Pfam" id="PF10442">
    <property type="entry name" value="FIST_C"/>
    <property type="match status" value="1"/>
</dbReference>
<sequence>MSNGTSKIVKSICVDLNEVDDPAAEILKTLPSIHYAFLIILVSPAGDLKAISSTLQECSNIDHVIGSRTAGEICITGYCQSRVVVLGFPASHFVASTRLITGLDKKNEMEFSRDILNDRQALQLKRPDFENEFAFLLVDGLSMREESLVLAISTSLGSTQLFGGSSGDGLSFESAPISFDGEVHENAAVLLLARSRCEIKVFRENHFEPSQKRLVVTGAIPEERLVTEINAESAAPEYARIVGIDPEKLSPFIFASHPIVVSVGDQHHVRAIQKVEDNQHLRFFSSIDEGMVLTVANASNISDHLESVLDDLNQPEEPDLVFVCDCILRRLEAEQSDELERMSALLSKHRVYGFSTYGEQHNMLHVNQTLTGIAIYPPKKA</sequence>
<dbReference type="PANTHER" id="PTHR40252">
    <property type="entry name" value="BLR0328 PROTEIN"/>
    <property type="match status" value="1"/>
</dbReference>
<name>A0A6S6SUG5_9GAMM</name>
<dbReference type="EMBL" id="CACVAT010000157">
    <property type="protein sequence ID" value="CAA6810811.1"/>
    <property type="molecule type" value="Genomic_DNA"/>
</dbReference>
<organism evidence="3">
    <name type="scientific">uncultured Thiotrichaceae bacterium</name>
    <dbReference type="NCBI Taxonomy" id="298394"/>
    <lineage>
        <taxon>Bacteria</taxon>
        <taxon>Pseudomonadati</taxon>
        <taxon>Pseudomonadota</taxon>
        <taxon>Gammaproteobacteria</taxon>
        <taxon>Thiotrichales</taxon>
        <taxon>Thiotrichaceae</taxon>
        <taxon>environmental samples</taxon>
    </lineage>
</organism>
<dbReference type="InterPro" id="IPR019494">
    <property type="entry name" value="FIST_C"/>
</dbReference>
<gene>
    <name evidence="3" type="ORF">HELGO_WM33097</name>
</gene>
<dbReference type="Pfam" id="PF08495">
    <property type="entry name" value="FIST"/>
    <property type="match status" value="1"/>
</dbReference>
<protein>
    <submittedName>
        <fullName evidence="3">GfdT</fullName>
    </submittedName>
</protein>
<dbReference type="InterPro" id="IPR013702">
    <property type="entry name" value="FIST_domain_N"/>
</dbReference>
<reference evidence="3" key="1">
    <citation type="submission" date="2020-01" db="EMBL/GenBank/DDBJ databases">
        <authorList>
            <person name="Meier V. D."/>
            <person name="Meier V D."/>
        </authorList>
    </citation>
    <scope>NUCLEOTIDE SEQUENCE</scope>
    <source>
        <strain evidence="3">HLG_WM_MAG_09</strain>
    </source>
</reference>
<accession>A0A6S6SUG5</accession>
<dbReference type="SMART" id="SM01204">
    <property type="entry name" value="FIST_C"/>
    <property type="match status" value="1"/>
</dbReference>
<evidence type="ECO:0000259" key="1">
    <source>
        <dbReference type="SMART" id="SM00897"/>
    </source>
</evidence>
<evidence type="ECO:0000259" key="2">
    <source>
        <dbReference type="SMART" id="SM01204"/>
    </source>
</evidence>
<dbReference type="PANTHER" id="PTHR40252:SF2">
    <property type="entry name" value="BLR0328 PROTEIN"/>
    <property type="match status" value="1"/>
</dbReference>
<proteinExistence type="predicted"/>
<dbReference type="SMART" id="SM00897">
    <property type="entry name" value="FIST"/>
    <property type="match status" value="1"/>
</dbReference>
<feature type="domain" description="FIST C-domain" evidence="2">
    <location>
        <begin position="234"/>
        <end position="363"/>
    </location>
</feature>
<dbReference type="AlphaFoldDB" id="A0A6S6SUG5"/>
<evidence type="ECO:0000313" key="3">
    <source>
        <dbReference type="EMBL" id="CAA6810811.1"/>
    </source>
</evidence>